<name>A0ABY0C195_9GAMM</name>
<dbReference type="EMBL" id="PIPN01000001">
    <property type="protein sequence ID" value="RUO31589.1"/>
    <property type="molecule type" value="Genomic_DNA"/>
</dbReference>
<protein>
    <recommendedName>
        <fullName evidence="4">Porin domain-containing protein</fullName>
    </recommendedName>
</protein>
<comment type="caution">
    <text evidence="2">The sequence shown here is derived from an EMBL/GenBank/DDBJ whole genome shotgun (WGS) entry which is preliminary data.</text>
</comment>
<evidence type="ECO:0000256" key="1">
    <source>
        <dbReference type="SAM" id="SignalP"/>
    </source>
</evidence>
<feature type="signal peptide" evidence="1">
    <location>
        <begin position="1"/>
        <end position="22"/>
    </location>
</feature>
<evidence type="ECO:0008006" key="4">
    <source>
        <dbReference type="Google" id="ProtNLM"/>
    </source>
</evidence>
<keyword evidence="3" id="KW-1185">Reference proteome</keyword>
<dbReference type="InterPro" id="IPR023614">
    <property type="entry name" value="Porin_dom_sf"/>
</dbReference>
<dbReference type="RefSeq" id="WP_126787699.1">
    <property type="nucleotide sequence ID" value="NZ_PIPN01000001.1"/>
</dbReference>
<dbReference type="Gene3D" id="2.40.160.10">
    <property type="entry name" value="Porin"/>
    <property type="match status" value="1"/>
</dbReference>
<evidence type="ECO:0000313" key="3">
    <source>
        <dbReference type="Proteomes" id="UP000287410"/>
    </source>
</evidence>
<gene>
    <name evidence="2" type="ORF">CWE12_00905</name>
</gene>
<proteinExistence type="predicted"/>
<keyword evidence="1" id="KW-0732">Signal</keyword>
<sequence length="376" mass="41538">MQRVFKLGLLSGLMLAGSAAHANIEWSGFANIGAGFTSGSDEQAFGYEDSVDFKPDTLFALQGRAELADDLSITTQLMSRGEDNFDLGVEWAYLQYQVNDAWTVNAGKLRLPLYNYSDSLDVAYSYHWLRTPQAVYRVPFDNFTGASVQHNAFLGDSMLSTQFIVGNFNDSVEVADSQAETDLENLVGLSSSLNYHSWTVRGGFFYSSDVSVELQTPEFNGLMMQLSGAGFASLADDLRVDEREGTFASIGLNFDNFDWVFASEYTELEVQDSFLAKQRSFYASLGKRFGSWMPHVTYAGTRDQQADFALATLPAPLAQGVQQLTSSTTQRSNMTSLGVRYDVRAGVAFKFDVTHVDDKALDTRSNVVSFSVQTVF</sequence>
<organism evidence="2 3">
    <name type="scientific">Aliidiomarina sedimenti</name>
    <dbReference type="NCBI Taxonomy" id="1933879"/>
    <lineage>
        <taxon>Bacteria</taxon>
        <taxon>Pseudomonadati</taxon>
        <taxon>Pseudomonadota</taxon>
        <taxon>Gammaproteobacteria</taxon>
        <taxon>Alteromonadales</taxon>
        <taxon>Idiomarinaceae</taxon>
        <taxon>Aliidiomarina</taxon>
    </lineage>
</organism>
<evidence type="ECO:0000313" key="2">
    <source>
        <dbReference type="EMBL" id="RUO31589.1"/>
    </source>
</evidence>
<dbReference type="Proteomes" id="UP000287410">
    <property type="component" value="Unassembled WGS sequence"/>
</dbReference>
<dbReference type="SUPFAM" id="SSF56935">
    <property type="entry name" value="Porins"/>
    <property type="match status" value="1"/>
</dbReference>
<accession>A0ABY0C195</accession>
<feature type="chain" id="PRO_5045463514" description="Porin domain-containing protein" evidence="1">
    <location>
        <begin position="23"/>
        <end position="376"/>
    </location>
</feature>
<reference evidence="2 3" key="1">
    <citation type="journal article" date="2018" name="Front. Microbiol.">
        <title>Genome-Based Analysis Reveals the Taxonomy and Diversity of the Family Idiomarinaceae.</title>
        <authorList>
            <person name="Liu Y."/>
            <person name="Lai Q."/>
            <person name="Shao Z."/>
        </authorList>
    </citation>
    <scope>NUCLEOTIDE SEQUENCE [LARGE SCALE GENOMIC DNA]</scope>
    <source>
        <strain evidence="2 3">GBSy1</strain>
    </source>
</reference>